<evidence type="ECO:0000313" key="4">
    <source>
        <dbReference type="Proteomes" id="UP001499951"/>
    </source>
</evidence>
<dbReference type="Pfam" id="PF02274">
    <property type="entry name" value="ADI"/>
    <property type="match status" value="1"/>
</dbReference>
<comment type="caution">
    <text evidence="3">The sequence shown here is derived from an EMBL/GenBank/DDBJ whole genome shotgun (WGS) entry which is preliminary data.</text>
</comment>
<evidence type="ECO:0000256" key="1">
    <source>
        <dbReference type="ARBA" id="ARBA00008532"/>
    </source>
</evidence>
<dbReference type="PANTHER" id="PTHR12737">
    <property type="entry name" value="DIMETHYLARGININE DIMETHYLAMINOHYDROLASE"/>
    <property type="match status" value="1"/>
</dbReference>
<dbReference type="RefSeq" id="WP_208393911.1">
    <property type="nucleotide sequence ID" value="NZ_BAAADD010000007.1"/>
</dbReference>
<dbReference type="PANTHER" id="PTHR12737:SF9">
    <property type="entry name" value="DIMETHYLARGININASE"/>
    <property type="match status" value="1"/>
</dbReference>
<keyword evidence="2" id="KW-0378">Hydrolase</keyword>
<sequence>MRVFEFTTAIVREPGKSVVNGLKSDPTAVPTYDGVLAEHRAYVDALAEAGLSVDILKPLEDFPDSVFVEDTALVFRDGAILLRPGAPSRLAEREEVRGALARHFAAVTELGVGEYADGGDVLVTPETVFIGLSARTNRLGAEALVKHLAALGRSARVVQTPATVLHFKSACALLSEDTIVAAPALAASGLFAGYRVLETPPGEEGAANLVRVNKRVLVGKSYPRMAEIVAKEGLEVKLLPVSDVAKLDAGLSCMSLRWAKKDEG</sequence>
<protein>
    <submittedName>
        <fullName evidence="3">Arginine deiminase family protein</fullName>
    </submittedName>
</protein>
<gene>
    <name evidence="3" type="ORF">GCM10008942_28780</name>
</gene>
<evidence type="ECO:0000256" key="2">
    <source>
        <dbReference type="ARBA" id="ARBA00022801"/>
    </source>
</evidence>
<dbReference type="EMBL" id="BAAADD010000007">
    <property type="protein sequence ID" value="GAA0578116.1"/>
    <property type="molecule type" value="Genomic_DNA"/>
</dbReference>
<dbReference type="Proteomes" id="UP001499951">
    <property type="component" value="Unassembled WGS sequence"/>
</dbReference>
<evidence type="ECO:0000313" key="3">
    <source>
        <dbReference type="EMBL" id="GAA0578116.1"/>
    </source>
</evidence>
<reference evidence="3 4" key="1">
    <citation type="journal article" date="2019" name="Int. J. Syst. Evol. Microbiol.">
        <title>The Global Catalogue of Microorganisms (GCM) 10K type strain sequencing project: providing services to taxonomists for standard genome sequencing and annotation.</title>
        <authorList>
            <consortium name="The Broad Institute Genomics Platform"/>
            <consortium name="The Broad Institute Genome Sequencing Center for Infectious Disease"/>
            <person name="Wu L."/>
            <person name="Ma J."/>
        </authorList>
    </citation>
    <scope>NUCLEOTIDE SEQUENCE [LARGE SCALE GENOMIC DNA]</scope>
    <source>
        <strain evidence="3 4">JCM 15089</strain>
    </source>
</reference>
<comment type="similarity">
    <text evidence="1">Belongs to the DDAH family.</text>
</comment>
<dbReference type="InterPro" id="IPR033199">
    <property type="entry name" value="DDAH-like"/>
</dbReference>
<keyword evidence="4" id="KW-1185">Reference proteome</keyword>
<dbReference type="Gene3D" id="3.75.10.10">
    <property type="entry name" value="L-arginine/glycine Amidinotransferase, Chain A"/>
    <property type="match status" value="1"/>
</dbReference>
<dbReference type="SUPFAM" id="SSF55909">
    <property type="entry name" value="Pentein"/>
    <property type="match status" value="1"/>
</dbReference>
<name>A0ABN1EZ10_9PROT</name>
<organism evidence="3 4">
    <name type="scientific">Rhizomicrobium electricum</name>
    <dbReference type="NCBI Taxonomy" id="480070"/>
    <lineage>
        <taxon>Bacteria</taxon>
        <taxon>Pseudomonadati</taxon>
        <taxon>Pseudomonadota</taxon>
        <taxon>Alphaproteobacteria</taxon>
        <taxon>Micropepsales</taxon>
        <taxon>Micropepsaceae</taxon>
        <taxon>Rhizomicrobium</taxon>
    </lineage>
</organism>
<accession>A0ABN1EZ10</accession>
<proteinExistence type="inferred from homology"/>